<dbReference type="GO" id="GO:0016491">
    <property type="term" value="F:oxidoreductase activity"/>
    <property type="evidence" value="ECO:0007669"/>
    <property type="project" value="InterPro"/>
</dbReference>
<name>A0A6V2UA44_EMIHU</name>
<evidence type="ECO:0000259" key="2">
    <source>
        <dbReference type="Pfam" id="PF07731"/>
    </source>
</evidence>
<dbReference type="InterPro" id="IPR011706">
    <property type="entry name" value="Cu-oxidase_C"/>
</dbReference>
<dbReference type="AlphaFoldDB" id="A0A6V2UA44"/>
<dbReference type="InterPro" id="IPR002355">
    <property type="entry name" value="Cu_oxidase_Cu_BS"/>
</dbReference>
<dbReference type="EMBL" id="HBIR01041799">
    <property type="protein sequence ID" value="CAE0574631.1"/>
    <property type="molecule type" value="Transcribed_RNA"/>
</dbReference>
<sequence>MTHFQVVDVRMQGPAKAEHEPLVAVGDWRDTLPLYGDVGFTIRFVAPFVGLMMVHCHIQKHSDNGMLALAQIHDAASEEERTPAAEAREAAAYRASVRGAGASRE</sequence>
<keyword evidence="1" id="KW-0479">Metal-binding</keyword>
<dbReference type="InterPro" id="IPR008972">
    <property type="entry name" value="Cupredoxin"/>
</dbReference>
<accession>A0A6V2UA44</accession>
<protein>
    <recommendedName>
        <fullName evidence="2">Plastocyanin-like domain-containing protein</fullName>
    </recommendedName>
</protein>
<feature type="domain" description="Plastocyanin-like" evidence="2">
    <location>
        <begin position="3"/>
        <end position="68"/>
    </location>
</feature>
<gene>
    <name evidence="3" type="ORF">EHUX00137_LOCUS32630</name>
</gene>
<reference evidence="3" key="1">
    <citation type="submission" date="2021-01" db="EMBL/GenBank/DDBJ databases">
        <authorList>
            <person name="Corre E."/>
            <person name="Pelletier E."/>
            <person name="Niang G."/>
            <person name="Scheremetjew M."/>
            <person name="Finn R."/>
            <person name="Kale V."/>
            <person name="Holt S."/>
            <person name="Cochrane G."/>
            <person name="Meng A."/>
            <person name="Brown T."/>
            <person name="Cohen L."/>
        </authorList>
    </citation>
    <scope>NUCLEOTIDE SEQUENCE</scope>
    <source>
        <strain evidence="3">379</strain>
    </source>
</reference>
<evidence type="ECO:0000313" key="3">
    <source>
        <dbReference type="EMBL" id="CAE0574631.1"/>
    </source>
</evidence>
<dbReference type="PROSITE" id="PS00080">
    <property type="entry name" value="MULTICOPPER_OXIDASE2"/>
    <property type="match status" value="1"/>
</dbReference>
<dbReference type="SUPFAM" id="SSF49503">
    <property type="entry name" value="Cupredoxins"/>
    <property type="match status" value="1"/>
</dbReference>
<proteinExistence type="predicted"/>
<evidence type="ECO:0000256" key="1">
    <source>
        <dbReference type="ARBA" id="ARBA00022723"/>
    </source>
</evidence>
<organism evidence="3">
    <name type="scientific">Emiliania huxleyi</name>
    <name type="common">Coccolithophore</name>
    <name type="synonym">Pontosphaera huxleyi</name>
    <dbReference type="NCBI Taxonomy" id="2903"/>
    <lineage>
        <taxon>Eukaryota</taxon>
        <taxon>Haptista</taxon>
        <taxon>Haptophyta</taxon>
        <taxon>Prymnesiophyceae</taxon>
        <taxon>Isochrysidales</taxon>
        <taxon>Noelaerhabdaceae</taxon>
        <taxon>Emiliania</taxon>
    </lineage>
</organism>
<dbReference type="GO" id="GO:0005507">
    <property type="term" value="F:copper ion binding"/>
    <property type="evidence" value="ECO:0007669"/>
    <property type="project" value="InterPro"/>
</dbReference>
<dbReference type="Pfam" id="PF07731">
    <property type="entry name" value="Cu-oxidase_2"/>
    <property type="match status" value="1"/>
</dbReference>
<dbReference type="Gene3D" id="2.60.40.420">
    <property type="entry name" value="Cupredoxins - blue copper proteins"/>
    <property type="match status" value="1"/>
</dbReference>